<organism evidence="2 3">
    <name type="scientific">Pseudomonas japonica</name>
    <dbReference type="NCBI Taxonomy" id="256466"/>
    <lineage>
        <taxon>Bacteria</taxon>
        <taxon>Pseudomonadati</taxon>
        <taxon>Pseudomonadota</taxon>
        <taxon>Gammaproteobacteria</taxon>
        <taxon>Pseudomonadales</taxon>
        <taxon>Pseudomonadaceae</taxon>
        <taxon>Pseudomonas</taxon>
    </lineage>
</organism>
<dbReference type="OrthoDB" id="9816185at2"/>
<proteinExistence type="predicted"/>
<evidence type="ECO:0000313" key="3">
    <source>
        <dbReference type="Proteomes" id="UP000198407"/>
    </source>
</evidence>
<name>A0A239HY97_9PSED</name>
<sequence>MLDQVDGVKQAAIDYLEHTQRATTYTIVPIIAGKNQDPIVLGEITKSEFVYLYDYYMVRREPGRSIYDAILVAANETCPLCGGVGQARTIDHYLPKANYPQFSVLPYNLIPACRDCNSDKKNPIITEAKKQHFHPYYDQACFYEEPWVVAVVSHELPCAVTYSASPPEQWTTLNKERATNHFNFFNISKRYSIRAAEELAILVHQRRGFLRDFTPEAFAQFLQSIADSPDLFPNHWKKVMYKALALDDWFCRAEF</sequence>
<dbReference type="STRING" id="1215104.GCA_000730585_02281"/>
<gene>
    <name evidence="2" type="ORF">SAMN05444352_1176</name>
</gene>
<evidence type="ECO:0000313" key="2">
    <source>
        <dbReference type="EMBL" id="SNS86275.1"/>
    </source>
</evidence>
<keyword evidence="3" id="KW-1185">Reference proteome</keyword>
<dbReference type="AlphaFoldDB" id="A0A239HY97"/>
<protein>
    <recommendedName>
        <fullName evidence="1">HNH nuclease domain-containing protein</fullName>
    </recommendedName>
</protein>
<evidence type="ECO:0000259" key="1">
    <source>
        <dbReference type="SMART" id="SM00507"/>
    </source>
</evidence>
<dbReference type="SMART" id="SM00507">
    <property type="entry name" value="HNHc"/>
    <property type="match status" value="1"/>
</dbReference>
<dbReference type="Gene3D" id="1.10.30.50">
    <property type="match status" value="1"/>
</dbReference>
<reference evidence="3" key="1">
    <citation type="submission" date="2017-06" db="EMBL/GenBank/DDBJ databases">
        <authorList>
            <person name="Varghese N."/>
            <person name="Submissions S."/>
        </authorList>
    </citation>
    <scope>NUCLEOTIDE SEQUENCE [LARGE SCALE GENOMIC DNA]</scope>
    <source>
        <strain evidence="3">DSM 22348</strain>
    </source>
</reference>
<dbReference type="CDD" id="cd00085">
    <property type="entry name" value="HNHc"/>
    <property type="match status" value="1"/>
</dbReference>
<dbReference type="InterPro" id="IPR003615">
    <property type="entry name" value="HNH_nuc"/>
</dbReference>
<feature type="domain" description="HNH nuclease" evidence="1">
    <location>
        <begin position="65"/>
        <end position="118"/>
    </location>
</feature>
<dbReference type="Proteomes" id="UP000198407">
    <property type="component" value="Unassembled WGS sequence"/>
</dbReference>
<dbReference type="EMBL" id="FZOL01000017">
    <property type="protein sequence ID" value="SNS86275.1"/>
    <property type="molecule type" value="Genomic_DNA"/>
</dbReference>
<accession>A0A239HY97</accession>